<name>A0AAN4ZGV5_9BILA</name>
<sequence>TGKDHVAKIITKHIYRCVRTYLRSRDQAAVKDESLIEEILAELRFVPASDPVFSTSGCKGLERKTDVAVAEWKAKKTFVRSGKS</sequence>
<evidence type="ECO:0000259" key="1">
    <source>
        <dbReference type="Pfam" id="PF21376"/>
    </source>
</evidence>
<dbReference type="EMBL" id="BTRK01000003">
    <property type="protein sequence ID" value="GMR39699.1"/>
    <property type="molecule type" value="Genomic_DNA"/>
</dbReference>
<protein>
    <recommendedName>
        <fullName evidence="1">Torsin-1A C-terminal domain-containing protein</fullName>
    </recommendedName>
</protein>
<dbReference type="Pfam" id="PF21376">
    <property type="entry name" value="TOR1A_C"/>
    <property type="match status" value="1"/>
</dbReference>
<proteinExistence type="predicted"/>
<feature type="non-terminal residue" evidence="2">
    <location>
        <position position="1"/>
    </location>
</feature>
<accession>A0AAN4ZGV5</accession>
<evidence type="ECO:0000313" key="3">
    <source>
        <dbReference type="Proteomes" id="UP001328107"/>
    </source>
</evidence>
<keyword evidence="3" id="KW-1185">Reference proteome</keyword>
<dbReference type="AlphaFoldDB" id="A0AAN4ZGV5"/>
<reference evidence="3" key="1">
    <citation type="submission" date="2022-10" db="EMBL/GenBank/DDBJ databases">
        <title>Genome assembly of Pristionchus species.</title>
        <authorList>
            <person name="Yoshida K."/>
            <person name="Sommer R.J."/>
        </authorList>
    </citation>
    <scope>NUCLEOTIDE SEQUENCE [LARGE SCALE GENOMIC DNA]</scope>
    <source>
        <strain evidence="3">RS5460</strain>
    </source>
</reference>
<feature type="non-terminal residue" evidence="2">
    <location>
        <position position="84"/>
    </location>
</feature>
<comment type="caution">
    <text evidence="2">The sequence shown here is derived from an EMBL/GenBank/DDBJ whole genome shotgun (WGS) entry which is preliminary data.</text>
</comment>
<feature type="domain" description="Torsin-1A C-terminal" evidence="1">
    <location>
        <begin position="12"/>
        <end position="65"/>
    </location>
</feature>
<dbReference type="Proteomes" id="UP001328107">
    <property type="component" value="Unassembled WGS sequence"/>
</dbReference>
<dbReference type="InterPro" id="IPR049337">
    <property type="entry name" value="TOR1A_C"/>
</dbReference>
<gene>
    <name evidence="2" type="ORF">PMAYCL1PPCAC_09894</name>
</gene>
<organism evidence="2 3">
    <name type="scientific">Pristionchus mayeri</name>
    <dbReference type="NCBI Taxonomy" id="1317129"/>
    <lineage>
        <taxon>Eukaryota</taxon>
        <taxon>Metazoa</taxon>
        <taxon>Ecdysozoa</taxon>
        <taxon>Nematoda</taxon>
        <taxon>Chromadorea</taxon>
        <taxon>Rhabditida</taxon>
        <taxon>Rhabditina</taxon>
        <taxon>Diplogasteromorpha</taxon>
        <taxon>Diplogasteroidea</taxon>
        <taxon>Neodiplogasteridae</taxon>
        <taxon>Pristionchus</taxon>
    </lineage>
</organism>
<evidence type="ECO:0000313" key="2">
    <source>
        <dbReference type="EMBL" id="GMR39699.1"/>
    </source>
</evidence>